<proteinExistence type="predicted"/>
<dbReference type="AlphaFoldDB" id="A0A4P9ZZ75"/>
<dbReference type="GO" id="GO:0000776">
    <property type="term" value="C:kinetochore"/>
    <property type="evidence" value="ECO:0007669"/>
    <property type="project" value="InterPro"/>
</dbReference>
<gene>
    <name evidence="1" type="ORF">BJ085DRAFT_28871</name>
</gene>
<dbReference type="EMBL" id="ML002337">
    <property type="protein sequence ID" value="RKP38708.1"/>
    <property type="molecule type" value="Genomic_DNA"/>
</dbReference>
<evidence type="ECO:0000313" key="2">
    <source>
        <dbReference type="Proteomes" id="UP000268162"/>
    </source>
</evidence>
<accession>A0A4P9ZZ75</accession>
<dbReference type="InterPro" id="IPR018565">
    <property type="entry name" value="Nkp2/Cnl2"/>
</dbReference>
<keyword evidence="2" id="KW-1185">Reference proteome</keyword>
<sequence length="175" mass="19705">MSQDSPKPAQPAPTHDLAVVLENYLTGPGLNDQFTMKEFKSFFPSVYWSHKHVKDLFLTYQAWRENIKDLVKQSIIEGIEDEDLLPSYPKEVPQEPKPLGLDSGVNANLTDTRLVSIQDAITYLEDASTEITSLVQQLDSECNSYLEAIQARLVNLPTKEADELLKVLDQLESTP</sequence>
<organism evidence="1 2">
    <name type="scientific">Dimargaris cristalligena</name>
    <dbReference type="NCBI Taxonomy" id="215637"/>
    <lineage>
        <taxon>Eukaryota</taxon>
        <taxon>Fungi</taxon>
        <taxon>Fungi incertae sedis</taxon>
        <taxon>Zoopagomycota</taxon>
        <taxon>Kickxellomycotina</taxon>
        <taxon>Dimargaritomycetes</taxon>
        <taxon>Dimargaritales</taxon>
        <taxon>Dimargaritaceae</taxon>
        <taxon>Dimargaris</taxon>
    </lineage>
</organism>
<evidence type="ECO:0000313" key="1">
    <source>
        <dbReference type="EMBL" id="RKP38708.1"/>
    </source>
</evidence>
<dbReference type="Proteomes" id="UP000268162">
    <property type="component" value="Unassembled WGS sequence"/>
</dbReference>
<dbReference type="Pfam" id="PF09447">
    <property type="entry name" value="Cnl2_NKP2"/>
    <property type="match status" value="1"/>
</dbReference>
<protein>
    <submittedName>
        <fullName evidence="1">Uncharacterized protein</fullName>
    </submittedName>
</protein>
<reference evidence="2" key="1">
    <citation type="journal article" date="2018" name="Nat. Microbiol.">
        <title>Leveraging single-cell genomics to expand the fungal tree of life.</title>
        <authorList>
            <person name="Ahrendt S.R."/>
            <person name="Quandt C.A."/>
            <person name="Ciobanu D."/>
            <person name="Clum A."/>
            <person name="Salamov A."/>
            <person name="Andreopoulos B."/>
            <person name="Cheng J.F."/>
            <person name="Woyke T."/>
            <person name="Pelin A."/>
            <person name="Henrissat B."/>
            <person name="Reynolds N.K."/>
            <person name="Benny G.L."/>
            <person name="Smith M.E."/>
            <person name="James T.Y."/>
            <person name="Grigoriev I.V."/>
        </authorList>
    </citation>
    <scope>NUCLEOTIDE SEQUENCE [LARGE SCALE GENOMIC DNA]</scope>
    <source>
        <strain evidence="2">RSA 468</strain>
    </source>
</reference>
<name>A0A4P9ZZ75_9FUNG</name>